<protein>
    <submittedName>
        <fullName evidence="1">Uncharacterized protein</fullName>
    </submittedName>
</protein>
<dbReference type="AlphaFoldDB" id="G3GX78"/>
<organism evidence="1 2">
    <name type="scientific">Cricetulus griseus</name>
    <name type="common">Chinese hamster</name>
    <name type="synonym">Cricetulus barabensis griseus</name>
    <dbReference type="NCBI Taxonomy" id="10029"/>
    <lineage>
        <taxon>Eukaryota</taxon>
        <taxon>Metazoa</taxon>
        <taxon>Chordata</taxon>
        <taxon>Craniata</taxon>
        <taxon>Vertebrata</taxon>
        <taxon>Euteleostomi</taxon>
        <taxon>Mammalia</taxon>
        <taxon>Eutheria</taxon>
        <taxon>Euarchontoglires</taxon>
        <taxon>Glires</taxon>
        <taxon>Rodentia</taxon>
        <taxon>Myomorpha</taxon>
        <taxon>Muroidea</taxon>
        <taxon>Cricetidae</taxon>
        <taxon>Cricetinae</taxon>
        <taxon>Cricetulus</taxon>
    </lineage>
</organism>
<sequence length="93" mass="10380">MGLTCSREVCLLFPGPHPYKPIFPPCLPRATTWNQCHRAPTSYTEFIAQGENFDEVFASFPLRRGTGSGCKWLQPVSHPPRLQAHPEAAVTTK</sequence>
<dbReference type="InParanoid" id="G3GX78"/>
<dbReference type="Proteomes" id="UP000001075">
    <property type="component" value="Unassembled WGS sequence"/>
</dbReference>
<gene>
    <name evidence="1" type="ORF">I79_002393</name>
</gene>
<name>G3GX78_CRIGR</name>
<proteinExistence type="predicted"/>
<evidence type="ECO:0000313" key="2">
    <source>
        <dbReference type="Proteomes" id="UP000001075"/>
    </source>
</evidence>
<reference evidence="2" key="1">
    <citation type="journal article" date="2011" name="Nat. Biotechnol.">
        <title>The genomic sequence of the Chinese hamster ovary (CHO)-K1 cell line.</title>
        <authorList>
            <person name="Xu X."/>
            <person name="Nagarajan H."/>
            <person name="Lewis N.E."/>
            <person name="Pan S."/>
            <person name="Cai Z."/>
            <person name="Liu X."/>
            <person name="Chen W."/>
            <person name="Xie M."/>
            <person name="Wang W."/>
            <person name="Hammond S."/>
            <person name="Andersen M.R."/>
            <person name="Neff N."/>
            <person name="Passarelli B."/>
            <person name="Koh W."/>
            <person name="Fan H.C."/>
            <person name="Wang J."/>
            <person name="Gui Y."/>
            <person name="Lee K.H."/>
            <person name="Betenbaugh M.J."/>
            <person name="Quake S.R."/>
            <person name="Famili I."/>
            <person name="Palsson B.O."/>
            <person name="Wang J."/>
        </authorList>
    </citation>
    <scope>NUCLEOTIDE SEQUENCE [LARGE SCALE GENOMIC DNA]</scope>
    <source>
        <strain evidence="2">CHO K1 cell line</strain>
    </source>
</reference>
<evidence type="ECO:0000313" key="1">
    <source>
        <dbReference type="EMBL" id="EGW06252.1"/>
    </source>
</evidence>
<dbReference type="EMBL" id="JH000058">
    <property type="protein sequence ID" value="EGW06252.1"/>
    <property type="molecule type" value="Genomic_DNA"/>
</dbReference>
<accession>G3GX78</accession>